<evidence type="ECO:0000313" key="1">
    <source>
        <dbReference type="EMBL" id="ACK88200.1"/>
    </source>
</evidence>
<accession>B7JKK6</accession>
<evidence type="ECO:0008006" key="3">
    <source>
        <dbReference type="Google" id="ProtNLM"/>
    </source>
</evidence>
<sequence length="51" mass="5940">MFPIVEGSEDRLICGMKLGPYLDRILKRDLYISEKHYLVSSKPDRKKQKSG</sequence>
<dbReference type="Pfam" id="PF13075">
    <property type="entry name" value="DUF3939"/>
    <property type="match status" value="1"/>
</dbReference>
<dbReference type="Proteomes" id="UP000001363">
    <property type="component" value="Chromosome"/>
</dbReference>
<name>B7JKK6_BACC0</name>
<evidence type="ECO:0000313" key="2">
    <source>
        <dbReference type="Proteomes" id="UP000001363"/>
    </source>
</evidence>
<proteinExistence type="predicted"/>
<dbReference type="HOGENOM" id="CLU_3095192_0_0_9"/>
<dbReference type="EMBL" id="CP001283">
    <property type="protein sequence ID" value="ACK88200.1"/>
    <property type="molecule type" value="Genomic_DNA"/>
</dbReference>
<protein>
    <recommendedName>
        <fullName evidence="3">Group-specific protein</fullName>
    </recommendedName>
</protein>
<dbReference type="KEGG" id="bcu:BCAH820_2049"/>
<reference evidence="1 2" key="1">
    <citation type="submission" date="2008-10" db="EMBL/GenBank/DDBJ databases">
        <title>Genome sequence of Bacillus cereus AH820.</title>
        <authorList>
            <person name="Dodson R.J."/>
            <person name="Durkin A.S."/>
            <person name="Rosovitz M.J."/>
            <person name="Rasko D.A."/>
            <person name="Hoffmaster A."/>
            <person name="Ravel J."/>
            <person name="Sutton G."/>
        </authorList>
    </citation>
    <scope>NUCLEOTIDE SEQUENCE [LARGE SCALE GENOMIC DNA]</scope>
    <source>
        <strain evidence="1 2">AH820</strain>
    </source>
</reference>
<dbReference type="AlphaFoldDB" id="B7JKK6"/>
<gene>
    <name evidence="1" type="ordered locus">BCAH820_2049</name>
</gene>
<dbReference type="InterPro" id="IPR025071">
    <property type="entry name" value="DUF3939"/>
</dbReference>
<organism evidence="1 2">
    <name type="scientific">Bacillus cereus (strain AH820)</name>
    <dbReference type="NCBI Taxonomy" id="405535"/>
    <lineage>
        <taxon>Bacteria</taxon>
        <taxon>Bacillati</taxon>
        <taxon>Bacillota</taxon>
        <taxon>Bacilli</taxon>
        <taxon>Bacillales</taxon>
        <taxon>Bacillaceae</taxon>
        <taxon>Bacillus</taxon>
        <taxon>Bacillus cereus group</taxon>
    </lineage>
</organism>